<evidence type="ECO:0000256" key="6">
    <source>
        <dbReference type="ARBA" id="ARBA00022917"/>
    </source>
</evidence>
<evidence type="ECO:0000313" key="11">
    <source>
        <dbReference type="Proteomes" id="UP000306145"/>
    </source>
</evidence>
<dbReference type="GO" id="GO:0004479">
    <property type="term" value="F:methionyl-tRNA formyltransferase activity"/>
    <property type="evidence" value="ECO:0007669"/>
    <property type="project" value="UniProtKB-EC"/>
</dbReference>
<comment type="catalytic activity">
    <reaction evidence="7">
        <text>L-methionyl-tRNA(fMet) + (6R)-10-formyltetrahydrofolate = N-formyl-L-methionyl-tRNA(fMet) + (6S)-5,6,7,8-tetrahydrofolate + H(+)</text>
        <dbReference type="Rhea" id="RHEA:24380"/>
        <dbReference type="Rhea" id="RHEA-COMP:9952"/>
        <dbReference type="Rhea" id="RHEA-COMP:9953"/>
        <dbReference type="ChEBI" id="CHEBI:15378"/>
        <dbReference type="ChEBI" id="CHEBI:57453"/>
        <dbReference type="ChEBI" id="CHEBI:78530"/>
        <dbReference type="ChEBI" id="CHEBI:78844"/>
        <dbReference type="ChEBI" id="CHEBI:195366"/>
        <dbReference type="EC" id="2.1.2.9"/>
    </reaction>
</comment>
<evidence type="ECO:0000259" key="9">
    <source>
        <dbReference type="Pfam" id="PF02911"/>
    </source>
</evidence>
<evidence type="ECO:0000256" key="5">
    <source>
        <dbReference type="ARBA" id="ARBA00022679"/>
    </source>
</evidence>
<evidence type="ECO:0000256" key="8">
    <source>
        <dbReference type="SAM" id="MobiDB-lite"/>
    </source>
</evidence>
<dbReference type="Pfam" id="PF02911">
    <property type="entry name" value="Formyl_trans_C"/>
    <property type="match status" value="1"/>
</dbReference>
<organism evidence="10 11">
    <name type="scientific">Micromonospora orduensis</name>
    <dbReference type="NCBI Taxonomy" id="1420891"/>
    <lineage>
        <taxon>Bacteria</taxon>
        <taxon>Bacillati</taxon>
        <taxon>Actinomycetota</taxon>
        <taxon>Actinomycetes</taxon>
        <taxon>Micromonosporales</taxon>
        <taxon>Micromonosporaceae</taxon>
        <taxon>Micromonospora</taxon>
    </lineage>
</organism>
<feature type="region of interest" description="Disordered" evidence="8">
    <location>
        <begin position="319"/>
        <end position="338"/>
    </location>
</feature>
<comment type="function">
    <text evidence="1">Attaches a formyl group to the free amino group of methionyl-tRNA(fMet). The formyl group appears to play a dual role in the initiator identity of N-formylmethionyl-tRNA by promoting its recognition by IF2 and preventing the misappropriation of this tRNA by the elongation apparatus.</text>
</comment>
<proteinExistence type="inferred from homology"/>
<evidence type="ECO:0000256" key="7">
    <source>
        <dbReference type="ARBA" id="ARBA00048558"/>
    </source>
</evidence>
<dbReference type="Gene3D" id="3.10.25.10">
    <property type="entry name" value="Formyl transferase, C-terminal domain"/>
    <property type="match status" value="1"/>
</dbReference>
<dbReference type="EMBL" id="VDFY01000106">
    <property type="protein sequence ID" value="TNH30586.1"/>
    <property type="molecule type" value="Genomic_DNA"/>
</dbReference>
<dbReference type="CDD" id="cd08704">
    <property type="entry name" value="Met_tRNA_FMT_C"/>
    <property type="match status" value="1"/>
</dbReference>
<evidence type="ECO:0000256" key="2">
    <source>
        <dbReference type="ARBA" id="ARBA00010699"/>
    </source>
</evidence>
<dbReference type="SUPFAM" id="SSF50486">
    <property type="entry name" value="FMT C-terminal domain-like"/>
    <property type="match status" value="1"/>
</dbReference>
<reference evidence="10 11" key="1">
    <citation type="submission" date="2019-06" db="EMBL/GenBank/DDBJ databases">
        <title>Micromonospora ordensis sp. nov., isolated from deep marine sediment.</title>
        <authorList>
            <person name="Veyisoglu A."/>
            <person name="Carro L."/>
            <person name="Klenk H.-P."/>
            <person name="Sahin N."/>
        </authorList>
    </citation>
    <scope>NUCLEOTIDE SEQUENCE [LARGE SCALE GENOMIC DNA]</scope>
    <source>
        <strain evidence="10 11">S2509</strain>
    </source>
</reference>
<dbReference type="InterPro" id="IPR044135">
    <property type="entry name" value="Met-tRNA-FMT_C"/>
</dbReference>
<accession>A0A5C4QX17</accession>
<comment type="caution">
    <text evidence="10">The sequence shown here is derived from an EMBL/GenBank/DDBJ whole genome shotgun (WGS) entry which is preliminary data.</text>
</comment>
<dbReference type="InterPro" id="IPR011034">
    <property type="entry name" value="Formyl_transferase-like_C_sf"/>
</dbReference>
<dbReference type="InterPro" id="IPR037022">
    <property type="entry name" value="Formyl_trans_C_sf"/>
</dbReference>
<feature type="domain" description="Formyl transferase C-terminal" evidence="9">
    <location>
        <begin position="196"/>
        <end position="273"/>
    </location>
</feature>
<evidence type="ECO:0000256" key="4">
    <source>
        <dbReference type="ARBA" id="ARBA00016014"/>
    </source>
</evidence>
<sequence length="338" mass="36279">MTLLSVVHDEWSAAVTDRLVTRGLVDVVTVGNTAAQKAWAGYPTAKTVRLVTEASVTGGERELADVGEVLVWGLLSVPRWLSRAAPAAAWYQVTATCQGGIVVADPLQWCVRHGQTDFRLTLRRPGTDLAAEPAAVEVPVRLGGLDYLGGLDVVADDVVRALTATRSSEPPVADRTAAPDGAEPAESLPLDRLVLRIDWSEPADRVTRLIRSGIGRTTPAWTYLKRFPVSVGAAEVVEAPPCELAAGTIVRRDSTGVVVQTGDGMVRVSQVRDAVGVLPSKSLRPGTRFGIDPEEELRSLWRRVADLERTVQWISEQVLPPPQETGPAHAAHLPPDLT</sequence>
<feature type="region of interest" description="Disordered" evidence="8">
    <location>
        <begin position="166"/>
        <end position="185"/>
    </location>
</feature>
<name>A0A5C4QX17_9ACTN</name>
<comment type="similarity">
    <text evidence="2">Belongs to the Fmt family.</text>
</comment>
<evidence type="ECO:0000256" key="1">
    <source>
        <dbReference type="ARBA" id="ARBA00002606"/>
    </source>
</evidence>
<dbReference type="Proteomes" id="UP000306145">
    <property type="component" value="Unassembled WGS sequence"/>
</dbReference>
<evidence type="ECO:0000256" key="3">
    <source>
        <dbReference type="ARBA" id="ARBA00012261"/>
    </source>
</evidence>
<keyword evidence="6" id="KW-0648">Protein biosynthesis</keyword>
<dbReference type="RefSeq" id="WP_139583508.1">
    <property type="nucleotide sequence ID" value="NZ_VDFY01000106.1"/>
</dbReference>
<dbReference type="AlphaFoldDB" id="A0A5C4QX17"/>
<dbReference type="EC" id="2.1.2.9" evidence="3"/>
<keyword evidence="11" id="KW-1185">Reference proteome</keyword>
<gene>
    <name evidence="10" type="ORF">FHG89_06860</name>
</gene>
<dbReference type="InterPro" id="IPR005793">
    <property type="entry name" value="Formyl_trans_C"/>
</dbReference>
<keyword evidence="5" id="KW-0808">Transferase</keyword>
<protein>
    <recommendedName>
        <fullName evidence="4">Methionyl-tRNA formyltransferase</fullName>
        <ecNumber evidence="3">2.1.2.9</ecNumber>
    </recommendedName>
</protein>
<evidence type="ECO:0000313" key="10">
    <source>
        <dbReference type="EMBL" id="TNH30586.1"/>
    </source>
</evidence>